<feature type="compositionally biased region" description="Polar residues" evidence="9">
    <location>
        <begin position="103"/>
        <end position="117"/>
    </location>
</feature>
<name>A0A7S0RGJ1_9CHLO</name>
<dbReference type="SMART" id="SM00401">
    <property type="entry name" value="ZnF_GATA"/>
    <property type="match status" value="1"/>
</dbReference>
<feature type="region of interest" description="Disordered" evidence="9">
    <location>
        <begin position="213"/>
        <end position="263"/>
    </location>
</feature>
<evidence type="ECO:0000256" key="5">
    <source>
        <dbReference type="ARBA" id="ARBA00023163"/>
    </source>
</evidence>
<evidence type="ECO:0000256" key="4">
    <source>
        <dbReference type="ARBA" id="ARBA00023015"/>
    </source>
</evidence>
<comment type="function">
    <text evidence="7">Transcriptional regulator that specifically binds 5'-GATA-3' or 5'-GAT-3' motifs within gene promoters.</text>
</comment>
<dbReference type="GO" id="GO:0008270">
    <property type="term" value="F:zinc ion binding"/>
    <property type="evidence" value="ECO:0007669"/>
    <property type="project" value="UniProtKB-KW"/>
</dbReference>
<evidence type="ECO:0000256" key="3">
    <source>
        <dbReference type="ARBA" id="ARBA00022833"/>
    </source>
</evidence>
<dbReference type="PROSITE" id="PS00344">
    <property type="entry name" value="GATA_ZN_FINGER_1"/>
    <property type="match status" value="1"/>
</dbReference>
<reference evidence="11" key="1">
    <citation type="submission" date="2021-01" db="EMBL/GenBank/DDBJ databases">
        <authorList>
            <person name="Corre E."/>
            <person name="Pelletier E."/>
            <person name="Niang G."/>
            <person name="Scheremetjew M."/>
            <person name="Finn R."/>
            <person name="Kale V."/>
            <person name="Holt S."/>
            <person name="Cochrane G."/>
            <person name="Meng A."/>
            <person name="Brown T."/>
            <person name="Cohen L."/>
        </authorList>
    </citation>
    <scope>NUCLEOTIDE SEQUENCE</scope>
    <source>
        <strain evidence="11">CCMP722</strain>
    </source>
</reference>
<dbReference type="Gene3D" id="3.30.50.10">
    <property type="entry name" value="Erythroid Transcription Factor GATA-1, subunit A"/>
    <property type="match status" value="1"/>
</dbReference>
<keyword evidence="1" id="KW-0479">Metal-binding</keyword>
<dbReference type="PROSITE" id="PS50114">
    <property type="entry name" value="GATA_ZN_FINGER_2"/>
    <property type="match status" value="1"/>
</dbReference>
<dbReference type="PANTHER" id="PTHR47172:SF24">
    <property type="entry name" value="GATA ZINC FINGER DOMAIN-CONTAINING PROTEIN 14-RELATED"/>
    <property type="match status" value="1"/>
</dbReference>
<dbReference type="InterPro" id="IPR013088">
    <property type="entry name" value="Znf_NHR/GATA"/>
</dbReference>
<evidence type="ECO:0000259" key="10">
    <source>
        <dbReference type="PROSITE" id="PS50114"/>
    </source>
</evidence>
<dbReference type="PANTHER" id="PTHR47172">
    <property type="entry name" value="OS01G0976800 PROTEIN"/>
    <property type="match status" value="1"/>
</dbReference>
<keyword evidence="3" id="KW-0862">Zinc</keyword>
<dbReference type="GO" id="GO:0043565">
    <property type="term" value="F:sequence-specific DNA binding"/>
    <property type="evidence" value="ECO:0007669"/>
    <property type="project" value="InterPro"/>
</dbReference>
<keyword evidence="5" id="KW-0804">Transcription</keyword>
<evidence type="ECO:0000256" key="8">
    <source>
        <dbReference type="PROSITE-ProRule" id="PRU00094"/>
    </source>
</evidence>
<accession>A0A7S0RGJ1</accession>
<protein>
    <recommendedName>
        <fullName evidence="10">GATA-type domain-containing protein</fullName>
    </recommendedName>
</protein>
<gene>
    <name evidence="11" type="ORF">POBO1169_LOCUS13203</name>
</gene>
<evidence type="ECO:0000256" key="7">
    <source>
        <dbReference type="ARBA" id="ARBA00037539"/>
    </source>
</evidence>
<keyword evidence="4" id="KW-0805">Transcription regulation</keyword>
<dbReference type="InterPro" id="IPR000679">
    <property type="entry name" value="Znf_GATA"/>
</dbReference>
<dbReference type="AlphaFoldDB" id="A0A7S0RGJ1"/>
<evidence type="ECO:0000256" key="6">
    <source>
        <dbReference type="ARBA" id="ARBA00024019"/>
    </source>
</evidence>
<evidence type="ECO:0000313" key="11">
    <source>
        <dbReference type="EMBL" id="CAD8676549.1"/>
    </source>
</evidence>
<dbReference type="EMBL" id="HBFA01026005">
    <property type="protein sequence ID" value="CAD8676549.1"/>
    <property type="molecule type" value="Transcribed_RNA"/>
</dbReference>
<dbReference type="CDD" id="cd00202">
    <property type="entry name" value="ZnF_GATA"/>
    <property type="match status" value="1"/>
</dbReference>
<dbReference type="Pfam" id="PF00320">
    <property type="entry name" value="GATA"/>
    <property type="match status" value="1"/>
</dbReference>
<dbReference type="SUPFAM" id="SSF57716">
    <property type="entry name" value="Glucocorticoid receptor-like (DNA-binding domain)"/>
    <property type="match status" value="1"/>
</dbReference>
<evidence type="ECO:0000256" key="2">
    <source>
        <dbReference type="ARBA" id="ARBA00022771"/>
    </source>
</evidence>
<comment type="similarity">
    <text evidence="6">Belongs to the type IV zinc-finger family. Class B subfamily.</text>
</comment>
<keyword evidence="2 8" id="KW-0863">Zinc-finger</keyword>
<evidence type="ECO:0000256" key="1">
    <source>
        <dbReference type="ARBA" id="ARBA00022723"/>
    </source>
</evidence>
<feature type="region of interest" description="Disordered" evidence="9">
    <location>
        <begin position="103"/>
        <end position="198"/>
    </location>
</feature>
<sequence length="263" mass="28608">MSKVAQPMVAHSGGIHISSNRCSLATGNDVYINFGKGNGAWPTDKLNDDEEFLPGKQKFVQSLMKRNDSFTLEYCNRPTTRHAVDMLSHMAPPEVGYMTMNGKTTPFVSTSDNSSLPSKRPSKLRESSTPQAPLLAHIGAVEKPKQSRKTASAFAPDRETSPKEVSLSTSRENKQVTHGACNHCGETESPQWRKGPAEKPHLCNACGTRYLRTGSLKRSGARRTGQPRHATSPPIEKEHSSSPSAKRARHSGSAKASPRSSSE</sequence>
<proteinExistence type="inferred from homology"/>
<evidence type="ECO:0000256" key="9">
    <source>
        <dbReference type="SAM" id="MobiDB-lite"/>
    </source>
</evidence>
<dbReference type="GO" id="GO:0006355">
    <property type="term" value="P:regulation of DNA-templated transcription"/>
    <property type="evidence" value="ECO:0007669"/>
    <property type="project" value="InterPro"/>
</dbReference>
<feature type="domain" description="GATA-type" evidence="10">
    <location>
        <begin position="181"/>
        <end position="207"/>
    </location>
</feature>
<organism evidence="11">
    <name type="scientific">Pyramimonas obovata</name>
    <dbReference type="NCBI Taxonomy" id="1411642"/>
    <lineage>
        <taxon>Eukaryota</taxon>
        <taxon>Viridiplantae</taxon>
        <taxon>Chlorophyta</taxon>
        <taxon>Pyramimonadophyceae</taxon>
        <taxon>Pyramimonadales</taxon>
        <taxon>Pyramimonadaceae</taxon>
        <taxon>Pyramimonas</taxon>
        <taxon>Pyramimonas incertae sedis</taxon>
    </lineage>
</organism>
<feature type="compositionally biased region" description="Low complexity" evidence="9">
    <location>
        <begin position="253"/>
        <end position="263"/>
    </location>
</feature>